<reference evidence="1 2" key="1">
    <citation type="submission" date="2023-10" db="EMBL/GenBank/DDBJ databases">
        <title>Genomes of two closely related lineages of the louse Polyplax serrata with different host specificities.</title>
        <authorList>
            <person name="Martinu J."/>
            <person name="Tarabai H."/>
            <person name="Stefka J."/>
            <person name="Hypsa V."/>
        </authorList>
    </citation>
    <scope>NUCLEOTIDE SEQUENCE [LARGE SCALE GENOMIC DNA]</scope>
    <source>
        <strain evidence="1">HR10_N</strain>
    </source>
</reference>
<comment type="caution">
    <text evidence="1">The sequence shown here is derived from an EMBL/GenBank/DDBJ whole genome shotgun (WGS) entry which is preliminary data.</text>
</comment>
<proteinExistence type="predicted"/>
<name>A0AAN8PDH4_POLSC</name>
<evidence type="ECO:0000313" key="1">
    <source>
        <dbReference type="EMBL" id="KAK6625109.1"/>
    </source>
</evidence>
<gene>
    <name evidence="1" type="ORF">RUM43_005400</name>
</gene>
<accession>A0AAN8PDH4</accession>
<protein>
    <submittedName>
        <fullName evidence="1">Uncharacterized protein</fullName>
    </submittedName>
</protein>
<dbReference type="AlphaFoldDB" id="A0AAN8PDH4"/>
<dbReference type="Proteomes" id="UP001372834">
    <property type="component" value="Unassembled WGS sequence"/>
</dbReference>
<dbReference type="EMBL" id="JAWJWE010000037">
    <property type="protein sequence ID" value="KAK6625109.1"/>
    <property type="molecule type" value="Genomic_DNA"/>
</dbReference>
<sequence length="88" mass="10138">MCEAVQLSRDDLYYRTSKKEKCPTWYFACPRTGCLPSCLKYLRQPFPRIDDGSDDDDDDDDGDLIFPNSAEVTTLRGSHQRSILNGWK</sequence>
<organism evidence="1 2">
    <name type="scientific">Polyplax serrata</name>
    <name type="common">Common mouse louse</name>
    <dbReference type="NCBI Taxonomy" id="468196"/>
    <lineage>
        <taxon>Eukaryota</taxon>
        <taxon>Metazoa</taxon>
        <taxon>Ecdysozoa</taxon>
        <taxon>Arthropoda</taxon>
        <taxon>Hexapoda</taxon>
        <taxon>Insecta</taxon>
        <taxon>Pterygota</taxon>
        <taxon>Neoptera</taxon>
        <taxon>Paraneoptera</taxon>
        <taxon>Psocodea</taxon>
        <taxon>Troctomorpha</taxon>
        <taxon>Phthiraptera</taxon>
        <taxon>Anoplura</taxon>
        <taxon>Polyplacidae</taxon>
        <taxon>Polyplax</taxon>
    </lineage>
</organism>
<evidence type="ECO:0000313" key="2">
    <source>
        <dbReference type="Proteomes" id="UP001372834"/>
    </source>
</evidence>